<protein>
    <submittedName>
        <fullName evidence="2">Uncharacterized protein</fullName>
    </submittedName>
</protein>
<evidence type="ECO:0000313" key="2">
    <source>
        <dbReference type="EMBL" id="GMA25763.1"/>
    </source>
</evidence>
<accession>A0ABQ6I718</accession>
<reference evidence="3" key="1">
    <citation type="journal article" date="2019" name="Int. J. Syst. Evol. Microbiol.">
        <title>The Global Catalogue of Microorganisms (GCM) 10K type strain sequencing project: providing services to taxonomists for standard genome sequencing and annotation.</title>
        <authorList>
            <consortium name="The Broad Institute Genomics Platform"/>
            <consortium name="The Broad Institute Genome Sequencing Center for Infectious Disease"/>
            <person name="Wu L."/>
            <person name="Ma J."/>
        </authorList>
    </citation>
    <scope>NUCLEOTIDE SEQUENCE [LARGE SCALE GENOMIC DNA]</scope>
    <source>
        <strain evidence="3">NBRC 106348</strain>
    </source>
</reference>
<dbReference type="EMBL" id="BSUK01000001">
    <property type="protein sequence ID" value="GMA25763.1"/>
    <property type="molecule type" value="Genomic_DNA"/>
</dbReference>
<keyword evidence="3" id="KW-1185">Reference proteome</keyword>
<sequence>MLEEDGPEAASLVGVGDVERDLGLVRGGAVEAGDADDLLAEGASPSSPPSVAPSPGGVPSAPAGVDATAMRATRSWWSTCVNRRRSRSDSRSMAAKNRK</sequence>
<evidence type="ECO:0000313" key="3">
    <source>
        <dbReference type="Proteomes" id="UP001157091"/>
    </source>
</evidence>
<feature type="compositionally biased region" description="Low complexity" evidence="1">
    <location>
        <begin position="53"/>
        <end position="65"/>
    </location>
</feature>
<name>A0ABQ6I718_9MICO</name>
<dbReference type="Proteomes" id="UP001157091">
    <property type="component" value="Unassembled WGS sequence"/>
</dbReference>
<gene>
    <name evidence="2" type="ORF">GCM10025864_35220</name>
</gene>
<comment type="caution">
    <text evidence="2">The sequence shown here is derived from an EMBL/GenBank/DDBJ whole genome shotgun (WGS) entry which is preliminary data.</text>
</comment>
<feature type="region of interest" description="Disordered" evidence="1">
    <location>
        <begin position="33"/>
        <end position="67"/>
    </location>
</feature>
<proteinExistence type="predicted"/>
<organism evidence="2 3">
    <name type="scientific">Luteimicrobium album</name>
    <dbReference type="NCBI Taxonomy" id="1054550"/>
    <lineage>
        <taxon>Bacteria</taxon>
        <taxon>Bacillati</taxon>
        <taxon>Actinomycetota</taxon>
        <taxon>Actinomycetes</taxon>
        <taxon>Micrococcales</taxon>
        <taxon>Luteimicrobium</taxon>
    </lineage>
</organism>
<evidence type="ECO:0000256" key="1">
    <source>
        <dbReference type="SAM" id="MobiDB-lite"/>
    </source>
</evidence>